<reference evidence="1 2" key="1">
    <citation type="journal article" date="2011" name="Front. Microbiol.">
        <title>Two Strains of Crocosphaera watsonii with Highly Conserved Genomes are Distinguished by Strain-Specific Features.</title>
        <authorList>
            <person name="Bench S.R."/>
            <person name="Ilikchyan I.N."/>
            <person name="Tripp H.J."/>
            <person name="Zehr J.P."/>
        </authorList>
    </citation>
    <scope>NUCLEOTIDE SEQUENCE [LARGE SCALE GENOMIC DNA]</scope>
    <source>
        <strain evidence="1 2">WH 0003</strain>
    </source>
</reference>
<name>G5JD55_CROWT</name>
<gene>
    <name evidence="1" type="ORF">CWATWH0003_5353</name>
</gene>
<dbReference type="PATRIC" id="fig|423471.3.peg.5001"/>
<sequence length="61" mass="7072">MNKLQAEQQVEKSLSQIIPTIRLLNHQTRFGRSVAELKWSSTTRYLPIVDQATINQSVTFR</sequence>
<organism evidence="1 2">
    <name type="scientific">Crocosphaera watsonii WH 0003</name>
    <dbReference type="NCBI Taxonomy" id="423471"/>
    <lineage>
        <taxon>Bacteria</taxon>
        <taxon>Bacillati</taxon>
        <taxon>Cyanobacteriota</taxon>
        <taxon>Cyanophyceae</taxon>
        <taxon>Oscillatoriophycideae</taxon>
        <taxon>Chroococcales</taxon>
        <taxon>Aphanothecaceae</taxon>
        <taxon>Crocosphaera</taxon>
    </lineage>
</organism>
<dbReference type="GeneID" id="88768673"/>
<dbReference type="EMBL" id="AESD01000826">
    <property type="protein sequence ID" value="EHJ09890.1"/>
    <property type="molecule type" value="Genomic_DNA"/>
</dbReference>
<dbReference type="AlphaFoldDB" id="G5JD55"/>
<dbReference type="Proteomes" id="UP000003477">
    <property type="component" value="Unassembled WGS sequence"/>
</dbReference>
<accession>G5JD55</accession>
<dbReference type="RefSeq" id="WP_007313110.1">
    <property type="nucleotide sequence ID" value="NZ_AESD01000826.1"/>
</dbReference>
<evidence type="ECO:0000313" key="1">
    <source>
        <dbReference type="EMBL" id="EHJ09890.1"/>
    </source>
</evidence>
<evidence type="ECO:0000313" key="2">
    <source>
        <dbReference type="Proteomes" id="UP000003477"/>
    </source>
</evidence>
<protein>
    <submittedName>
        <fullName evidence="1">Uncharacterized protein</fullName>
    </submittedName>
</protein>
<comment type="caution">
    <text evidence="1">The sequence shown here is derived from an EMBL/GenBank/DDBJ whole genome shotgun (WGS) entry which is preliminary data.</text>
</comment>
<proteinExistence type="predicted"/>